<comment type="subcellular location">
    <subcellularLocation>
        <location evidence="1">Cytoplasm</location>
        <location evidence="1">Cytoskeleton</location>
        <location evidence="1">Cilium basal body</location>
    </subcellularLocation>
</comment>
<dbReference type="GO" id="GO:0060271">
    <property type="term" value="P:cilium assembly"/>
    <property type="evidence" value="ECO:0007669"/>
    <property type="project" value="TreeGrafter"/>
</dbReference>
<comment type="function">
    <text evidence="6">Component of the tectonic-like complex, a complex localized at the transition zone of primary cilia and acting as a barrier that prevents diffusion of transmembrane proteins between the cilia and plasma membranes.</text>
</comment>
<evidence type="ECO:0000256" key="8">
    <source>
        <dbReference type="ARBA" id="ARBA00039272"/>
    </source>
</evidence>
<dbReference type="PANTHER" id="PTHR12968:SF2">
    <property type="entry name" value="B9 DOMAIN-CONTAINING PROTEIN 2"/>
    <property type="match status" value="1"/>
</dbReference>
<dbReference type="GO" id="GO:0036038">
    <property type="term" value="C:MKS complex"/>
    <property type="evidence" value="ECO:0007669"/>
    <property type="project" value="TreeGrafter"/>
</dbReference>
<feature type="non-terminal residue" evidence="9">
    <location>
        <position position="1"/>
    </location>
</feature>
<dbReference type="InterPro" id="IPR010796">
    <property type="entry name" value="C2_B9-type_dom"/>
</dbReference>
<evidence type="ECO:0000313" key="10">
    <source>
        <dbReference type="Proteomes" id="UP000551127"/>
    </source>
</evidence>
<dbReference type="PROSITE" id="PS51381">
    <property type="entry name" value="C2_B9"/>
    <property type="match status" value="1"/>
</dbReference>
<comment type="caution">
    <text evidence="9">The sequence shown here is derived from an EMBL/GenBank/DDBJ whole genome shotgun (WGS) entry which is preliminary data.</text>
</comment>
<feature type="non-terminal residue" evidence="9">
    <location>
        <position position="87"/>
    </location>
</feature>
<evidence type="ECO:0000256" key="2">
    <source>
        <dbReference type="ARBA" id="ARBA00022490"/>
    </source>
</evidence>
<gene>
    <name evidence="9" type="primary">B9d2</name>
    <name evidence="9" type="ORF">BUCABY_R15755</name>
</gene>
<keyword evidence="3" id="KW-0970">Cilium biogenesis/degradation</keyword>
<evidence type="ECO:0000256" key="3">
    <source>
        <dbReference type="ARBA" id="ARBA00022794"/>
    </source>
</evidence>
<dbReference type="OrthoDB" id="184109at2759"/>
<organism evidence="9 10">
    <name type="scientific">Bucorvus abyssinicus</name>
    <name type="common">Northern ground-hornbill</name>
    <name type="synonym">Abyssinian ground-hornbill</name>
    <dbReference type="NCBI Taxonomy" id="153643"/>
    <lineage>
        <taxon>Eukaryota</taxon>
        <taxon>Metazoa</taxon>
        <taxon>Chordata</taxon>
        <taxon>Craniata</taxon>
        <taxon>Vertebrata</taxon>
        <taxon>Euteleostomi</taxon>
        <taxon>Archelosauria</taxon>
        <taxon>Archosauria</taxon>
        <taxon>Dinosauria</taxon>
        <taxon>Saurischia</taxon>
        <taxon>Theropoda</taxon>
        <taxon>Coelurosauria</taxon>
        <taxon>Aves</taxon>
        <taxon>Neognathae</taxon>
        <taxon>Neoaves</taxon>
        <taxon>Telluraves</taxon>
        <taxon>Coraciimorphae</taxon>
        <taxon>Bucerotiformes</taxon>
        <taxon>Bucorvidae</taxon>
        <taxon>Bucorvus</taxon>
    </lineage>
</organism>
<protein>
    <recommendedName>
        <fullName evidence="8">B9 domain-containing protein 2</fullName>
    </recommendedName>
</protein>
<evidence type="ECO:0000256" key="4">
    <source>
        <dbReference type="ARBA" id="ARBA00023212"/>
    </source>
</evidence>
<accession>A0A7K4YVW5</accession>
<comment type="similarity">
    <text evidence="7">Belongs to the B9D family.</text>
</comment>
<evidence type="ECO:0000256" key="7">
    <source>
        <dbReference type="ARBA" id="ARBA00038411"/>
    </source>
</evidence>
<evidence type="ECO:0000256" key="6">
    <source>
        <dbReference type="ARBA" id="ARBA00037672"/>
    </source>
</evidence>
<evidence type="ECO:0000256" key="5">
    <source>
        <dbReference type="ARBA" id="ARBA00023273"/>
    </source>
</evidence>
<keyword evidence="2" id="KW-0963">Cytoplasm</keyword>
<dbReference type="Proteomes" id="UP000551127">
    <property type="component" value="Unassembled WGS sequence"/>
</dbReference>
<dbReference type="Pfam" id="PF07162">
    <property type="entry name" value="B9-C2"/>
    <property type="match status" value="1"/>
</dbReference>
<keyword evidence="10" id="KW-1185">Reference proteome</keyword>
<sequence>MGYGICHVPAASGCHHLNCVTWRPRATLWQRWIGRFVGGGPQLRAPEAADVVAGGANRCRLQTEAAGTVQLELGVLTRHLGAFGVEC</sequence>
<name>A0A7K4YVW5_BUCAB</name>
<evidence type="ECO:0000256" key="1">
    <source>
        <dbReference type="ARBA" id="ARBA00004120"/>
    </source>
</evidence>
<keyword evidence="5" id="KW-0966">Cell projection</keyword>
<dbReference type="AlphaFoldDB" id="A0A7K4YVW5"/>
<reference evidence="9 10" key="1">
    <citation type="submission" date="2019-09" db="EMBL/GenBank/DDBJ databases">
        <title>Bird 10,000 Genomes (B10K) Project - Family phase.</title>
        <authorList>
            <person name="Zhang G."/>
        </authorList>
    </citation>
    <scope>NUCLEOTIDE SEQUENCE [LARGE SCALE GENOMIC DNA]</scope>
    <source>
        <strain evidence="9">B10K-DU-012-80</strain>
    </source>
</reference>
<evidence type="ECO:0000313" key="9">
    <source>
        <dbReference type="EMBL" id="NWR63056.1"/>
    </source>
</evidence>
<keyword evidence="4" id="KW-0206">Cytoskeleton</keyword>
<dbReference type="EMBL" id="VYZL01004106">
    <property type="protein sequence ID" value="NWR63056.1"/>
    <property type="molecule type" value="Genomic_DNA"/>
</dbReference>
<proteinExistence type="inferred from homology"/>
<dbReference type="PANTHER" id="PTHR12968">
    <property type="entry name" value="B9 DOMAIN-CONTAINING"/>
    <property type="match status" value="1"/>
</dbReference>